<dbReference type="Gene3D" id="3.30.450.20">
    <property type="entry name" value="PAS domain"/>
    <property type="match status" value="2"/>
</dbReference>
<dbReference type="Pfam" id="PF13188">
    <property type="entry name" value="PAS_8"/>
    <property type="match status" value="1"/>
</dbReference>
<feature type="domain" description="EAL" evidence="1">
    <location>
        <begin position="415"/>
        <end position="669"/>
    </location>
</feature>
<feature type="domain" description="GGDEF" evidence="2">
    <location>
        <begin position="273"/>
        <end position="406"/>
    </location>
</feature>
<name>A0ABV9MFU7_9BACL</name>
<dbReference type="Pfam" id="PF00563">
    <property type="entry name" value="EAL"/>
    <property type="match status" value="1"/>
</dbReference>
<dbReference type="InterPro" id="IPR052155">
    <property type="entry name" value="Biofilm_reg_signaling"/>
</dbReference>
<dbReference type="Gene3D" id="3.20.20.450">
    <property type="entry name" value="EAL domain"/>
    <property type="match status" value="1"/>
</dbReference>
<protein>
    <submittedName>
        <fullName evidence="3">Bifunctional diguanylate cyclase/phosphodiesterase</fullName>
    </submittedName>
</protein>
<dbReference type="InterPro" id="IPR000014">
    <property type="entry name" value="PAS"/>
</dbReference>
<proteinExistence type="predicted"/>
<dbReference type="Proteomes" id="UP001595932">
    <property type="component" value="Unassembled WGS sequence"/>
</dbReference>
<dbReference type="CDD" id="cd01949">
    <property type="entry name" value="GGDEF"/>
    <property type="match status" value="1"/>
</dbReference>
<dbReference type="EMBL" id="JBHSGL010000005">
    <property type="protein sequence ID" value="MFC4713473.1"/>
    <property type="molecule type" value="Genomic_DNA"/>
</dbReference>
<dbReference type="InterPro" id="IPR043128">
    <property type="entry name" value="Rev_trsase/Diguanyl_cyclase"/>
</dbReference>
<dbReference type="InterPro" id="IPR035965">
    <property type="entry name" value="PAS-like_dom_sf"/>
</dbReference>
<keyword evidence="4" id="KW-1185">Reference proteome</keyword>
<dbReference type="CDD" id="cd01948">
    <property type="entry name" value="EAL"/>
    <property type="match status" value="1"/>
</dbReference>
<dbReference type="SMART" id="SM00091">
    <property type="entry name" value="PAS"/>
    <property type="match status" value="2"/>
</dbReference>
<dbReference type="SUPFAM" id="SSF55785">
    <property type="entry name" value="PYP-like sensor domain (PAS domain)"/>
    <property type="match status" value="2"/>
</dbReference>
<accession>A0ABV9MFU7</accession>
<dbReference type="SUPFAM" id="SSF55073">
    <property type="entry name" value="Nucleotide cyclase"/>
    <property type="match status" value="1"/>
</dbReference>
<dbReference type="SMART" id="SM00267">
    <property type="entry name" value="GGDEF"/>
    <property type="match status" value="1"/>
</dbReference>
<dbReference type="InterPro" id="IPR035919">
    <property type="entry name" value="EAL_sf"/>
</dbReference>
<dbReference type="Gene3D" id="3.30.70.270">
    <property type="match status" value="1"/>
</dbReference>
<reference evidence="4" key="1">
    <citation type="journal article" date="2019" name="Int. J. Syst. Evol. Microbiol.">
        <title>The Global Catalogue of Microorganisms (GCM) 10K type strain sequencing project: providing services to taxonomists for standard genome sequencing and annotation.</title>
        <authorList>
            <consortium name="The Broad Institute Genomics Platform"/>
            <consortium name="The Broad Institute Genome Sequencing Center for Infectious Disease"/>
            <person name="Wu L."/>
            <person name="Ma J."/>
        </authorList>
    </citation>
    <scope>NUCLEOTIDE SEQUENCE [LARGE SCALE GENOMIC DNA]</scope>
    <source>
        <strain evidence="4">CGMCC 1.12151</strain>
    </source>
</reference>
<dbReference type="InterPro" id="IPR013656">
    <property type="entry name" value="PAS_4"/>
</dbReference>
<dbReference type="SUPFAM" id="SSF141868">
    <property type="entry name" value="EAL domain-like"/>
    <property type="match status" value="1"/>
</dbReference>
<dbReference type="SMART" id="SM00052">
    <property type="entry name" value="EAL"/>
    <property type="match status" value="1"/>
</dbReference>
<evidence type="ECO:0000259" key="2">
    <source>
        <dbReference type="PROSITE" id="PS50887"/>
    </source>
</evidence>
<organism evidence="3 4">
    <name type="scientific">Planococcus dechangensis</name>
    <dbReference type="NCBI Taxonomy" id="1176255"/>
    <lineage>
        <taxon>Bacteria</taxon>
        <taxon>Bacillati</taxon>
        <taxon>Bacillota</taxon>
        <taxon>Bacilli</taxon>
        <taxon>Bacillales</taxon>
        <taxon>Caryophanaceae</taxon>
        <taxon>Planococcus</taxon>
    </lineage>
</organism>
<dbReference type="PANTHER" id="PTHR44757:SF2">
    <property type="entry name" value="BIOFILM ARCHITECTURE MAINTENANCE PROTEIN MBAA"/>
    <property type="match status" value="1"/>
</dbReference>
<dbReference type="PANTHER" id="PTHR44757">
    <property type="entry name" value="DIGUANYLATE CYCLASE DGCP"/>
    <property type="match status" value="1"/>
</dbReference>
<dbReference type="Pfam" id="PF08448">
    <property type="entry name" value="PAS_4"/>
    <property type="match status" value="1"/>
</dbReference>
<dbReference type="PROSITE" id="PS50883">
    <property type="entry name" value="EAL"/>
    <property type="match status" value="1"/>
</dbReference>
<dbReference type="NCBIfam" id="TIGR00254">
    <property type="entry name" value="GGDEF"/>
    <property type="match status" value="1"/>
</dbReference>
<comment type="caution">
    <text evidence="3">The sequence shown here is derived from an EMBL/GenBank/DDBJ whole genome shotgun (WGS) entry which is preliminary data.</text>
</comment>
<dbReference type="InterPro" id="IPR000160">
    <property type="entry name" value="GGDEF_dom"/>
</dbReference>
<gene>
    <name evidence="3" type="ORF">ACFO5U_11390</name>
</gene>
<dbReference type="RefSeq" id="WP_377279182.1">
    <property type="nucleotide sequence ID" value="NZ_JBHSGL010000005.1"/>
</dbReference>
<dbReference type="CDD" id="cd00130">
    <property type="entry name" value="PAS"/>
    <property type="match status" value="1"/>
</dbReference>
<sequence length="683" mass="77588">MENDKKQVQELMNTVDEFLIVIDQNGVILRVNQAWVDFCAIHEIRQSLWKLGCNYFEALDALGKQQGLAAIRQVLANEITEYKSAYPFHLSSGGTQWMQMKAKRIQLTADFSYGAVIYHKAAALHDTQEITAEIVLESMTDGFALLNDQFHIVYLNEIAETILNCKRHDVVDTPLERWFPAASGPSFHAAFEAALSGQEVVELVDYYRPMDTWYQVKACPLKKGGLAIYFQDISEKKKTESQLMEYANYDFLTGLPNRRSIVELMESQIAQYMAFSVFHIHIDNLNFINAVHSHNAGETIMIKIAEQLKAFTTDTCHIGRLDGNEFIIAYKPDKGENLELLAEQIEDVFFMPIALDASHKVSVSASIGIACHPYDAKSLKDLLSYAEIAMYEAKNLRGCSYTFFRPKMKALRDRNSVIEKGLREDLQENGFYYALQPQIDSLTGNVVGVEVLSRWTHPEFGELSPLEFIEVAEETDNIVPLMIHLMREVLMQIKDWQQRFGWNVKTAINMTPSLISNTKFFDDVFALLELYEVEPSLIEIEITEQAELTYSPKTLENLLICKNKGMSVAIDDFGTGFSMISYLTNFPINKIKIDRSFVQKIGEDEKSEAILKSLINLATSIECELVAEGVEKSEESAFLCDNGCIVHQGYLYNRPMKVADFETKYLQGVESRLSSSSRSTRSY</sequence>
<dbReference type="PROSITE" id="PS50887">
    <property type="entry name" value="GGDEF"/>
    <property type="match status" value="1"/>
</dbReference>
<dbReference type="InterPro" id="IPR029787">
    <property type="entry name" value="Nucleotide_cyclase"/>
</dbReference>
<dbReference type="Pfam" id="PF00990">
    <property type="entry name" value="GGDEF"/>
    <property type="match status" value="1"/>
</dbReference>
<evidence type="ECO:0000259" key="1">
    <source>
        <dbReference type="PROSITE" id="PS50883"/>
    </source>
</evidence>
<evidence type="ECO:0000313" key="4">
    <source>
        <dbReference type="Proteomes" id="UP001595932"/>
    </source>
</evidence>
<evidence type="ECO:0000313" key="3">
    <source>
        <dbReference type="EMBL" id="MFC4713473.1"/>
    </source>
</evidence>
<dbReference type="InterPro" id="IPR001633">
    <property type="entry name" value="EAL_dom"/>
</dbReference>